<keyword evidence="1" id="KW-0808">Transferase</keyword>
<gene>
    <name evidence="4" type="ORF">BDK51DRAFT_46695</name>
</gene>
<feature type="compositionally biased region" description="Low complexity" evidence="2">
    <location>
        <begin position="376"/>
        <end position="413"/>
    </location>
</feature>
<feature type="compositionally biased region" description="Basic and acidic residues" evidence="2">
    <location>
        <begin position="797"/>
        <end position="818"/>
    </location>
</feature>
<feature type="compositionally biased region" description="Basic and acidic residues" evidence="2">
    <location>
        <begin position="1683"/>
        <end position="1736"/>
    </location>
</feature>
<evidence type="ECO:0000313" key="5">
    <source>
        <dbReference type="Proteomes" id="UP000269721"/>
    </source>
</evidence>
<dbReference type="Proteomes" id="UP000269721">
    <property type="component" value="Unassembled WGS sequence"/>
</dbReference>
<feature type="compositionally biased region" description="Acidic residues" evidence="2">
    <location>
        <begin position="1238"/>
        <end position="1275"/>
    </location>
</feature>
<dbReference type="EMBL" id="KZ995824">
    <property type="protein sequence ID" value="RKO89904.1"/>
    <property type="molecule type" value="Genomic_DNA"/>
</dbReference>
<evidence type="ECO:0000259" key="3">
    <source>
        <dbReference type="Pfam" id="PF00627"/>
    </source>
</evidence>
<feature type="region of interest" description="Disordered" evidence="2">
    <location>
        <begin position="793"/>
        <end position="856"/>
    </location>
</feature>
<feature type="region of interest" description="Disordered" evidence="2">
    <location>
        <begin position="374"/>
        <end position="426"/>
    </location>
</feature>
<dbReference type="SUPFAM" id="SSF46934">
    <property type="entry name" value="UBA-like"/>
    <property type="match status" value="1"/>
</dbReference>
<dbReference type="InterPro" id="IPR015940">
    <property type="entry name" value="UBA"/>
</dbReference>
<proteinExistence type="predicted"/>
<evidence type="ECO:0000313" key="4">
    <source>
        <dbReference type="EMBL" id="RKO89904.1"/>
    </source>
</evidence>
<feature type="compositionally biased region" description="Low complexity" evidence="2">
    <location>
        <begin position="1178"/>
        <end position="1196"/>
    </location>
</feature>
<feature type="compositionally biased region" description="Acidic residues" evidence="2">
    <location>
        <begin position="1363"/>
        <end position="1394"/>
    </location>
</feature>
<feature type="compositionally biased region" description="Polar residues" evidence="2">
    <location>
        <begin position="1763"/>
        <end position="1788"/>
    </location>
</feature>
<feature type="non-terminal residue" evidence="4">
    <location>
        <position position="1"/>
    </location>
</feature>
<feature type="region of interest" description="Disordered" evidence="2">
    <location>
        <begin position="1169"/>
        <end position="1423"/>
    </location>
</feature>
<sequence length="1942" mass="207225">ACVYEDIKLRNAVPKSWYVPKAAPLDQNAIRDLATGAASIADSMDALASLFGVATAPMGGAVETSKEDEEPQIDDKDPRVWNTRCFRHLLTQIPAVLTDTFQGVMKLLMGRRIADVASRKSAQKIVDDLAVMLRDAMIWRRAERSTPCLHTSLVIAFKKAEGIDELFKLLEKLWLELSLAFASMSSSDTSSPDDRFSRTHVDLQVCISIIQSLCSNKVLNDSPHTATLIAREKDKTSADYFSPSEHLIEMRARAAPHVLKMWRSVELRKCGPSIVKPLISILSHLLKADGEVVTTRETAAVNGASGSGAGAAGPLSSFAQNLLNSVAPQSAQPDPEKVQQLCDMGFPRAAAETALVRCALRRLRRPRPLRRVRRFTSAPEAAAPAVPASSDEAAAAAPAPASASEATSSTAGDADVEMGEGSAAGVGDEEELAAALALSMDTPDSAEDGTPADPMATDATAEPEQPKEDKGKGKAVSYKDELDVLRKDLKPEIVQSALALLEFVDDVVFDVKDLICLASAPNISDVVVLLIADIAKQRETASASPESSDVAKAVAVRLHLFALIASDPALQKEVVTLSHQFIRSLTQMVSADAAVLPSLSSVLLILESHISCTDEPKPVQIEHIVEGAAKPKELPEDKRPDPFTLAERVGLLEQCIAVLKVDSLKADTLNSLLRLVVRLTRTHSLAVEFARQGGIPLLFGANRIGLFPAQPAMTIMILRHVIEDAAILRQTIERELTAWFGTTSRPGAPRVVDALSMLRNTAQIVVRDPAVFVDVAGNTCQLSRYDPSGRVNHITLRTKEAEGEKDAEGKEKDVKEKGPAGPSKSDQDEEMIVEPTPAPASAVPPTTPGAPSHEPLKTTYLSEVSEGVVQFLVAEILSMRTASTTSPTASGVPIVALLTAESEKAKKPELTVDASKPAAVPEVKEDDERALVHVRRCFILQCLSELLVAYPSCKVDLINVPHKRSGKATTPHKVVTSGRSAFLSYLLNDVLPHGIPPTPDPAAPAPADLESRRKVIESGWATTVFSALCIGIAPDLAEEKRLYPDLATVRRTVLEAIARSLRDAIASQDSAIDLKYARFLSLSTLCYKILTARQSTSAQSAAPTRADNDIATHVARCMLDKGFVGLLTQLLAEVDVHYPGAADVVGAALKPLENLSKLAIRIGRAVGAVPGDGKKRPGATPGRGAAAGGSESAASRLAEEAEAAGGPVPPPPQEDNPEVRDLYRNSALGMFGAPTSGEESEGLTDDEDEEGYDEEFTDESGEEDLEEDSDIEDPMEIIVPQPYHGGHDVDMSTDDEGHDDGGDHHDDDDDDDEDDEDDLDDGDDSEGDMIWDSADGGDGHYHAEIILGGEDQDDNHANADNDHGDDEDDHGDQDEESEEGDEEGHDGEESAGEGDETHPDETEESDGEGGEGYDDGLGSAYYDDLFSGETQDLASPHDHLSAATDNLIAALRAGRPRSRRLARRPIVDAGMGATGLDIHWVDEAGANPYDAEFPVIGRTVAPRPFSSDDMAHPLLVNSSTRGPAGSARADALGHSRMAAAMRAGETLDWQSFDDMIGGNALQILEQILRTGRTAMGTIGLQYRAELGHPAGAGLGAGGLVTGHGIPVPRPTGFSSGPASAMAAAAPVSTVDEQVANINAFNPISTLDRWLMEARLINGATFQEKASRALNALLNSLAPAAIEADRKRKEKEEIARKAREEARRVEELARKKQAEEDAKRKAEEEAEEAKRKAEKEAAQAAAEEATRLARGPETDAAMEEASPEPTSATSDATQVPTPMETEASSSTSGAPVEAPAAEPAERVIVVIDGRQVDITGSGIDVTFLEALPDDLRREVVGQHLREQQRSQRAAATPPTISTEFLEALPPEIREEVLLQERLERQRAAPAPTAAAPGGATAIPTEIDPASFLASLDPVLRQTVLLEQDDVFLATLPPALVAEANAIR</sequence>
<feature type="region of interest" description="Disordered" evidence="2">
    <location>
        <begin position="1683"/>
        <end position="1795"/>
    </location>
</feature>
<dbReference type="InterPro" id="IPR025527">
    <property type="entry name" value="HUWE1/Rev1_UBM"/>
</dbReference>
<dbReference type="InterPro" id="IPR009060">
    <property type="entry name" value="UBA-like_sf"/>
</dbReference>
<dbReference type="Pfam" id="PF14377">
    <property type="entry name" value="UBM"/>
    <property type="match status" value="3"/>
</dbReference>
<accession>A0A4P9WBN4</accession>
<keyword evidence="5" id="KW-1185">Reference proteome</keyword>
<feature type="domain" description="UBA" evidence="3">
    <location>
        <begin position="333"/>
        <end position="358"/>
    </location>
</feature>
<dbReference type="PANTHER" id="PTHR48125:SF10">
    <property type="entry name" value="OS12G0136300 PROTEIN"/>
    <property type="match status" value="1"/>
</dbReference>
<dbReference type="Pfam" id="PF00627">
    <property type="entry name" value="UBA"/>
    <property type="match status" value="1"/>
</dbReference>
<dbReference type="Gene3D" id="1.10.8.10">
    <property type="entry name" value="DNA helicase RuvA subunit, C-terminal domain"/>
    <property type="match status" value="1"/>
</dbReference>
<evidence type="ECO:0000256" key="2">
    <source>
        <dbReference type="SAM" id="MobiDB-lite"/>
    </source>
</evidence>
<reference evidence="5" key="1">
    <citation type="journal article" date="2018" name="Nat. Microbiol.">
        <title>Leveraging single-cell genomics to expand the fungal tree of life.</title>
        <authorList>
            <person name="Ahrendt S.R."/>
            <person name="Quandt C.A."/>
            <person name="Ciobanu D."/>
            <person name="Clum A."/>
            <person name="Salamov A."/>
            <person name="Andreopoulos B."/>
            <person name="Cheng J.F."/>
            <person name="Woyke T."/>
            <person name="Pelin A."/>
            <person name="Henrissat B."/>
            <person name="Reynolds N.K."/>
            <person name="Benny G.L."/>
            <person name="Smith M.E."/>
            <person name="James T.Y."/>
            <person name="Grigoriev I.V."/>
        </authorList>
    </citation>
    <scope>NUCLEOTIDE SEQUENCE [LARGE SCALE GENOMIC DNA]</scope>
</reference>
<name>A0A4P9WBN4_9FUNG</name>
<dbReference type="GO" id="GO:0016740">
    <property type="term" value="F:transferase activity"/>
    <property type="evidence" value="ECO:0007669"/>
    <property type="project" value="UniProtKB-KW"/>
</dbReference>
<organism evidence="4 5">
    <name type="scientific">Blyttiomyces helicus</name>
    <dbReference type="NCBI Taxonomy" id="388810"/>
    <lineage>
        <taxon>Eukaryota</taxon>
        <taxon>Fungi</taxon>
        <taxon>Fungi incertae sedis</taxon>
        <taxon>Chytridiomycota</taxon>
        <taxon>Chytridiomycota incertae sedis</taxon>
        <taxon>Chytridiomycetes</taxon>
        <taxon>Chytridiomycetes incertae sedis</taxon>
        <taxon>Blyttiomyces</taxon>
    </lineage>
</organism>
<evidence type="ECO:0000256" key="1">
    <source>
        <dbReference type="ARBA" id="ARBA00022679"/>
    </source>
</evidence>
<feature type="compositionally biased region" description="Acidic residues" evidence="2">
    <location>
        <begin position="1306"/>
        <end position="1329"/>
    </location>
</feature>
<feature type="compositionally biased region" description="Acidic residues" evidence="2">
    <location>
        <begin position="1401"/>
        <end position="1414"/>
    </location>
</feature>
<feature type="compositionally biased region" description="Basic and acidic residues" evidence="2">
    <location>
        <begin position="464"/>
        <end position="475"/>
    </location>
</feature>
<dbReference type="PANTHER" id="PTHR48125">
    <property type="entry name" value="LP07818P1"/>
    <property type="match status" value="1"/>
</dbReference>
<feature type="compositionally biased region" description="Low complexity" evidence="2">
    <location>
        <begin position="448"/>
        <end position="463"/>
    </location>
</feature>
<dbReference type="OrthoDB" id="8068875at2759"/>
<feature type="compositionally biased region" description="Basic and acidic residues" evidence="2">
    <location>
        <begin position="1743"/>
        <end position="1752"/>
    </location>
</feature>
<feature type="region of interest" description="Disordered" evidence="2">
    <location>
        <begin position="442"/>
        <end position="475"/>
    </location>
</feature>
<protein>
    <recommendedName>
        <fullName evidence="3">UBA domain-containing protein</fullName>
    </recommendedName>
</protein>
<feature type="non-terminal residue" evidence="4">
    <location>
        <position position="1942"/>
    </location>
</feature>